<dbReference type="EMBL" id="FXAO01000003">
    <property type="protein sequence ID" value="SMG24079.1"/>
    <property type="molecule type" value="Genomic_DNA"/>
</dbReference>
<evidence type="ECO:0000313" key="4">
    <source>
        <dbReference type="Proteomes" id="UP000193420"/>
    </source>
</evidence>
<dbReference type="InterPro" id="IPR028974">
    <property type="entry name" value="TSP_type-3_rpt"/>
</dbReference>
<dbReference type="SUPFAM" id="SSF103647">
    <property type="entry name" value="TSP type-3 repeat"/>
    <property type="match status" value="1"/>
</dbReference>
<dbReference type="InterPro" id="IPR015943">
    <property type="entry name" value="WD40/YVTN_repeat-like_dom_sf"/>
</dbReference>
<feature type="domain" description="Photosynthesis system II assembly factor Ycf48/Hcf136-like" evidence="2">
    <location>
        <begin position="292"/>
        <end position="462"/>
    </location>
</feature>
<evidence type="ECO:0000256" key="1">
    <source>
        <dbReference type="ARBA" id="ARBA00022729"/>
    </source>
</evidence>
<dbReference type="InterPro" id="IPR028203">
    <property type="entry name" value="PSII_CF48-like_dom"/>
</dbReference>
<evidence type="ECO:0000313" key="3">
    <source>
        <dbReference type="EMBL" id="SMG24079.1"/>
    </source>
</evidence>
<dbReference type="InterPro" id="IPR052025">
    <property type="entry name" value="Xyloglucanase_GH74"/>
</dbReference>
<keyword evidence="1" id="KW-0732">Signal</keyword>
<accession>A0A1X7J902</accession>
<reference evidence="4" key="1">
    <citation type="submission" date="2017-04" db="EMBL/GenBank/DDBJ databases">
        <authorList>
            <person name="Varghese N."/>
            <person name="Submissions S."/>
        </authorList>
    </citation>
    <scope>NUCLEOTIDE SEQUENCE [LARGE SCALE GENOMIC DNA]</scope>
    <source>
        <strain evidence="4">DSM 19835</strain>
    </source>
</reference>
<dbReference type="PANTHER" id="PTHR43739:SF5">
    <property type="entry name" value="EXO-ALPHA-SIALIDASE"/>
    <property type="match status" value="1"/>
</dbReference>
<dbReference type="NCBIfam" id="TIGR04183">
    <property type="entry name" value="Por_Secre_tail"/>
    <property type="match status" value="1"/>
</dbReference>
<keyword evidence="4" id="KW-1185">Reference proteome</keyword>
<gene>
    <name evidence="3" type="ORF">SAMN03080602_01521</name>
</gene>
<dbReference type="PANTHER" id="PTHR43739">
    <property type="entry name" value="XYLOGLUCANASE (EUROFUNG)"/>
    <property type="match status" value="1"/>
</dbReference>
<dbReference type="GO" id="GO:0005509">
    <property type="term" value="F:calcium ion binding"/>
    <property type="evidence" value="ECO:0007669"/>
    <property type="project" value="InterPro"/>
</dbReference>
<protein>
    <submittedName>
        <fullName evidence="3">Por secretion system C-terminal sorting domain-containing protein</fullName>
    </submittedName>
</protein>
<evidence type="ECO:0000259" key="2">
    <source>
        <dbReference type="Pfam" id="PF14870"/>
    </source>
</evidence>
<dbReference type="CDD" id="cd15482">
    <property type="entry name" value="Sialidase_non-viral"/>
    <property type="match status" value="1"/>
</dbReference>
<dbReference type="AlphaFoldDB" id="A0A1X7J902"/>
<dbReference type="Pfam" id="PF14870">
    <property type="entry name" value="PSII_BNR"/>
    <property type="match status" value="1"/>
</dbReference>
<proteinExistence type="predicted"/>
<dbReference type="InterPro" id="IPR026444">
    <property type="entry name" value="Secre_tail"/>
</dbReference>
<organism evidence="3 4">
    <name type="scientific">Arenibacter troitsensis</name>
    <dbReference type="NCBI Taxonomy" id="188872"/>
    <lineage>
        <taxon>Bacteria</taxon>
        <taxon>Pseudomonadati</taxon>
        <taxon>Bacteroidota</taxon>
        <taxon>Flavobacteriia</taxon>
        <taxon>Flavobacteriales</taxon>
        <taxon>Flavobacteriaceae</taxon>
        <taxon>Arenibacter</taxon>
    </lineage>
</organism>
<sequence>MKNIKTLAILFILNIMFLNSMTSQWIKTGGPLGGTAHQVLKVGTTMILNAGQGGIYTSNNNGASWALSNTGLPNYPHIYTIYEDNGVVYTSVRGHGVFKSIDEGINWSNITGNLSSTHVNNLLVEGSQIFAVTTNGEVLYTSDGGLNWLNKSEGITALLWPHIIRFNNKIYVGGSQVLYESDDQGESWTEISIPVSDTKTISALGKLNGVFYLALGTNVHTSTDNLISWNQNSLENLASIPSLLAHEGSMYATTWGGRYYTSSDNGDNWILTKNQEARTMVQSLLFIESKIIMVTDEGIYQSENDGISWVENNTGFIASTITDLATNENYIFSTNFALGISRSIDNGQTWTTINNGLFNSESHKSMSQIEFYNNKLYALNTGGMFVSDDNGDNWANKFTPNPNDQVIDMDYDNGIFVVGTNDFIYISTDDGTSWNTTSKEGLLPTSYFIQVFIKDTHMVIGNTTGNIYYSNDLGQSWSDITIPASDYYIKEIEMENDILYVSTNKGLFLNYGFRQNWEQFTPSDHSPINDITIQNNIIYAASDNGLQVSQLGRNRWYSANEGLKVKIRKLLVTDDQLYAGTDSKGVFKRSLTELIIPPDDDNDGVSNEDDFCENTPKGIIVNNQGCPLIDGNAISIYTLTPTCRNAANGSIEIASTLEGYDFEINITGEGRDEGFDLVSLDQNFKINDLRSGSYEITVSISAIQYQRIFGITIHEINEISGKSLGIDFKNKTASYVLSGSKQYTVNINGTQEIFTFDTDKDNEIILTNLTSSNTITITGKNECQGIFVDSFSFDEEIIMYPTVTSGLLSLSGNLEACDVKIFNSSGQLLYEEMLAPLASLHLDGYPSGMYIVHAKTNEKTKIFKVIKK</sequence>
<name>A0A1X7J902_9FLAO</name>
<dbReference type="Proteomes" id="UP000193420">
    <property type="component" value="Unassembled WGS sequence"/>
</dbReference>
<dbReference type="SUPFAM" id="SSF110296">
    <property type="entry name" value="Oligoxyloglucan reducing end-specific cellobiohydrolase"/>
    <property type="match status" value="3"/>
</dbReference>
<dbReference type="RefSeq" id="WP_085497751.1">
    <property type="nucleotide sequence ID" value="NZ_FXAO01000003.1"/>
</dbReference>
<dbReference type="GO" id="GO:0010411">
    <property type="term" value="P:xyloglucan metabolic process"/>
    <property type="evidence" value="ECO:0007669"/>
    <property type="project" value="TreeGrafter"/>
</dbReference>
<dbReference type="Gene3D" id="2.130.10.10">
    <property type="entry name" value="YVTN repeat-like/Quinoprotein amine dehydrogenase"/>
    <property type="match status" value="3"/>
</dbReference>
<dbReference type="OrthoDB" id="1652165at2"/>